<name>A0A7S0RA50_9CHLO</name>
<reference evidence="2" key="1">
    <citation type="submission" date="2021-01" db="EMBL/GenBank/DDBJ databases">
        <authorList>
            <person name="Corre E."/>
            <person name="Pelletier E."/>
            <person name="Niang G."/>
            <person name="Scheremetjew M."/>
            <person name="Finn R."/>
            <person name="Kale V."/>
            <person name="Holt S."/>
            <person name="Cochrane G."/>
            <person name="Meng A."/>
            <person name="Brown T."/>
            <person name="Cohen L."/>
        </authorList>
    </citation>
    <scope>NUCLEOTIDE SEQUENCE</scope>
    <source>
        <strain evidence="2">CCMP722</strain>
    </source>
</reference>
<organism evidence="2">
    <name type="scientific">Pyramimonas obovata</name>
    <dbReference type="NCBI Taxonomy" id="1411642"/>
    <lineage>
        <taxon>Eukaryota</taxon>
        <taxon>Viridiplantae</taxon>
        <taxon>Chlorophyta</taxon>
        <taxon>Pyramimonadophyceae</taxon>
        <taxon>Pyramimonadales</taxon>
        <taxon>Pyramimonadaceae</taxon>
        <taxon>Pyramimonas</taxon>
        <taxon>Pyramimonas incertae sedis</taxon>
    </lineage>
</organism>
<dbReference type="EMBL" id="HBFA01021566">
    <property type="protein sequence ID" value="CAD8671639.1"/>
    <property type="molecule type" value="Transcribed_RNA"/>
</dbReference>
<dbReference type="SUPFAM" id="SSF55724">
    <property type="entry name" value="Mog1p/PsbP-like"/>
    <property type="match status" value="1"/>
</dbReference>
<evidence type="ECO:0000313" key="2">
    <source>
        <dbReference type="EMBL" id="CAD8671639.1"/>
    </source>
</evidence>
<dbReference type="GO" id="GO:0015979">
    <property type="term" value="P:photosynthesis"/>
    <property type="evidence" value="ECO:0007669"/>
    <property type="project" value="InterPro"/>
</dbReference>
<sequence>MALVNVLSVPRAVSSRSCTFAGNDAIATPVASKAQRCAIPRQQAVVRMSQEPAFRRRDALAMPAAAAALTALELPQSALAVQGLTAGRIPGLTPSDSLEGFNYYKRPAGKSGGHGVGWSEIPPYSFNVPEGWEEVAVSIADLGGAEVDLRFNYKPEGDLAVVVAPVLRFYDVGYNASVIIEDLGTPEKIIKAFGPEILGRPVEDEDILYMDTKKDKGTGLTYYMFDVKPHYLIAATAFKNRLFIMTVRASSTQWRKSKDKLMEIRDSFAVTTENDVDFVKSG</sequence>
<dbReference type="InterPro" id="IPR002683">
    <property type="entry name" value="PsbP_C"/>
</dbReference>
<accession>A0A7S0RA50</accession>
<dbReference type="PANTHER" id="PTHR31407:SF38">
    <property type="entry name" value="PSBP DOMAIN-CONTAINING PROTEIN 4, CHLOROPLASTIC"/>
    <property type="match status" value="1"/>
</dbReference>
<gene>
    <name evidence="2" type="ORF">POBO1169_LOCUS10975</name>
</gene>
<feature type="domain" description="PsbP C-terminal" evidence="1">
    <location>
        <begin position="124"/>
        <end position="270"/>
    </location>
</feature>
<dbReference type="GO" id="GO:0009654">
    <property type="term" value="C:photosystem II oxygen evolving complex"/>
    <property type="evidence" value="ECO:0007669"/>
    <property type="project" value="InterPro"/>
</dbReference>
<dbReference type="GO" id="GO:0005509">
    <property type="term" value="F:calcium ion binding"/>
    <property type="evidence" value="ECO:0007669"/>
    <property type="project" value="InterPro"/>
</dbReference>
<dbReference type="Gene3D" id="3.40.1000.10">
    <property type="entry name" value="Mog1/PsbP, alpha/beta/alpha sandwich"/>
    <property type="match status" value="1"/>
</dbReference>
<evidence type="ECO:0000259" key="1">
    <source>
        <dbReference type="Pfam" id="PF01789"/>
    </source>
</evidence>
<dbReference type="GO" id="GO:0019898">
    <property type="term" value="C:extrinsic component of membrane"/>
    <property type="evidence" value="ECO:0007669"/>
    <property type="project" value="InterPro"/>
</dbReference>
<dbReference type="InterPro" id="IPR016123">
    <property type="entry name" value="Mog1/PsbP_a/b/a-sand"/>
</dbReference>
<dbReference type="AlphaFoldDB" id="A0A7S0RA50"/>
<proteinExistence type="predicted"/>
<dbReference type="Pfam" id="PF01789">
    <property type="entry name" value="PsbP"/>
    <property type="match status" value="1"/>
</dbReference>
<dbReference type="PANTHER" id="PTHR31407">
    <property type="match status" value="1"/>
</dbReference>
<protein>
    <recommendedName>
        <fullName evidence="1">PsbP C-terminal domain-containing protein</fullName>
    </recommendedName>
</protein>